<dbReference type="EMBL" id="JBBUTF010000032">
    <property type="protein sequence ID" value="MEK8028835.1"/>
    <property type="molecule type" value="Genomic_DNA"/>
</dbReference>
<organism evidence="1 2">
    <name type="scientific">Pseudaquabacterium rugosum</name>
    <dbReference type="NCBI Taxonomy" id="2984194"/>
    <lineage>
        <taxon>Bacteria</taxon>
        <taxon>Pseudomonadati</taxon>
        <taxon>Pseudomonadota</taxon>
        <taxon>Betaproteobacteria</taxon>
        <taxon>Burkholderiales</taxon>
        <taxon>Sphaerotilaceae</taxon>
        <taxon>Pseudaquabacterium</taxon>
    </lineage>
</organism>
<gene>
    <name evidence="1" type="ORF">AACH11_22985</name>
</gene>
<keyword evidence="2" id="KW-1185">Reference proteome</keyword>
<comment type="caution">
    <text evidence="1">The sequence shown here is derived from an EMBL/GenBank/DDBJ whole genome shotgun (WGS) entry which is preliminary data.</text>
</comment>
<dbReference type="Gene3D" id="3.90.930.1">
    <property type="match status" value="1"/>
</dbReference>
<dbReference type="SUPFAM" id="SSF82185">
    <property type="entry name" value="Histone H3 K4-specific methyltransferase SET7/9 N-terminal domain"/>
    <property type="match status" value="1"/>
</dbReference>
<name>A0ABU9BJI9_9BURK</name>
<dbReference type="Pfam" id="PF07661">
    <property type="entry name" value="MORN_2"/>
    <property type="match status" value="2"/>
</dbReference>
<evidence type="ECO:0000313" key="1">
    <source>
        <dbReference type="EMBL" id="MEK8028835.1"/>
    </source>
</evidence>
<dbReference type="Proteomes" id="UP001368500">
    <property type="component" value="Unassembled WGS sequence"/>
</dbReference>
<sequence>MQDLHIAEISYESGAVHFRYSRVLSEDGTRWIRQGLFVEYSESGVVLAEGSYLNGKEEGSWCSFHENGQKASEGLYTDGKEEGTWHFWNSTGQPEESVIYRGGEEVGKK</sequence>
<dbReference type="InterPro" id="IPR011652">
    <property type="entry name" value="MORN_2"/>
</dbReference>
<reference evidence="1 2" key="1">
    <citation type="submission" date="2024-04" db="EMBL/GenBank/DDBJ databases">
        <title>Novel species of the genus Ideonella isolated from streams.</title>
        <authorList>
            <person name="Lu H."/>
        </authorList>
    </citation>
    <scope>NUCLEOTIDE SEQUENCE [LARGE SCALE GENOMIC DNA]</scope>
    <source>
        <strain evidence="1 2">BYS139W</strain>
    </source>
</reference>
<evidence type="ECO:0008006" key="3">
    <source>
        <dbReference type="Google" id="ProtNLM"/>
    </source>
</evidence>
<protein>
    <recommendedName>
        <fullName evidence="3">Toxin-antitoxin system YwqK family antitoxin</fullName>
    </recommendedName>
</protein>
<evidence type="ECO:0000313" key="2">
    <source>
        <dbReference type="Proteomes" id="UP001368500"/>
    </source>
</evidence>
<accession>A0ABU9BJI9</accession>
<proteinExistence type="predicted"/>
<dbReference type="RefSeq" id="WP_341376623.1">
    <property type="nucleotide sequence ID" value="NZ_JBBUTF010000032.1"/>
</dbReference>